<dbReference type="EMBL" id="QGKX02000004">
    <property type="protein sequence ID" value="KAF3600711.1"/>
    <property type="molecule type" value="Genomic_DNA"/>
</dbReference>
<dbReference type="PANTHER" id="PTHR33116:SF76">
    <property type="entry name" value="DUF4283 DOMAIN-CONTAINING PROTEIN"/>
    <property type="match status" value="1"/>
</dbReference>
<dbReference type="InterPro" id="IPR026960">
    <property type="entry name" value="RVT-Znf"/>
</dbReference>
<protein>
    <recommendedName>
        <fullName evidence="1">Reverse transcriptase zinc-binding domain-containing protein</fullName>
    </recommendedName>
</protein>
<reference evidence="2" key="1">
    <citation type="submission" date="2019-12" db="EMBL/GenBank/DDBJ databases">
        <title>Genome sequencing and annotation of Brassica cretica.</title>
        <authorList>
            <person name="Studholme D.J."/>
            <person name="Sarris P."/>
        </authorList>
    </citation>
    <scope>NUCLEOTIDE SEQUENCE</scope>
    <source>
        <strain evidence="2">PFS-109/04</strain>
        <tissue evidence="2">Leaf</tissue>
    </source>
</reference>
<evidence type="ECO:0000313" key="2">
    <source>
        <dbReference type="EMBL" id="KAF3600711.1"/>
    </source>
</evidence>
<accession>A0A8S9SGV1</accession>
<name>A0A8S9SGV1_BRACR</name>
<proteinExistence type="predicted"/>
<evidence type="ECO:0000259" key="1">
    <source>
        <dbReference type="Pfam" id="PF13966"/>
    </source>
</evidence>
<organism evidence="2 3">
    <name type="scientific">Brassica cretica</name>
    <name type="common">Mustard</name>
    <dbReference type="NCBI Taxonomy" id="69181"/>
    <lineage>
        <taxon>Eukaryota</taxon>
        <taxon>Viridiplantae</taxon>
        <taxon>Streptophyta</taxon>
        <taxon>Embryophyta</taxon>
        <taxon>Tracheophyta</taxon>
        <taxon>Spermatophyta</taxon>
        <taxon>Magnoliopsida</taxon>
        <taxon>eudicotyledons</taxon>
        <taxon>Gunneridae</taxon>
        <taxon>Pentapetalae</taxon>
        <taxon>rosids</taxon>
        <taxon>malvids</taxon>
        <taxon>Brassicales</taxon>
        <taxon>Brassicaceae</taxon>
        <taxon>Brassiceae</taxon>
        <taxon>Brassica</taxon>
    </lineage>
</organism>
<feature type="domain" description="Reverse transcriptase zinc-binding" evidence="1">
    <location>
        <begin position="179"/>
        <end position="263"/>
    </location>
</feature>
<dbReference type="PANTHER" id="PTHR33116">
    <property type="entry name" value="REVERSE TRANSCRIPTASE ZINC-BINDING DOMAIN-CONTAINING PROTEIN-RELATED-RELATED"/>
    <property type="match status" value="1"/>
</dbReference>
<dbReference type="AlphaFoldDB" id="A0A8S9SGV1"/>
<dbReference type="Proteomes" id="UP000712600">
    <property type="component" value="Unassembled WGS sequence"/>
</dbReference>
<dbReference type="Pfam" id="PF13966">
    <property type="entry name" value="zf-RVT"/>
    <property type="match status" value="1"/>
</dbReference>
<evidence type="ECO:0000313" key="3">
    <source>
        <dbReference type="Proteomes" id="UP000712600"/>
    </source>
</evidence>
<sequence>MCRVFLWKGDPEAHNTARVAWSTVVKTKEEGGLGVKDLLPESVWAAWFKEVILKGSVSNYWTTKPSQSFSWLTNKLLKLRDVAYPLIHLRIHNGKGCRFSVDNWSPYGKLEDYLEGGRSSLGIPQNATLASLHHNGSWRLPAARTERQVQVLSFITTIMFSEESYYYKWEIRGKTRKKYSTGEVYQYLRGIVEVVTWARAIWISRGIPRQSFHAWLVALNRIPTRDRLIGWGLQFPLICLLCNTTDESRDHLYWSCNFSYQLWSLVASRCRINPLRSWESSLNQMKTLPPPNKTRSLTLLGWQATIYWIWNERNQHLHANRFRSVDSLFSSIDHQLGCLELGPRYPDGEQRRKTPR</sequence>
<comment type="caution">
    <text evidence="2">The sequence shown here is derived from an EMBL/GenBank/DDBJ whole genome shotgun (WGS) entry which is preliminary data.</text>
</comment>
<gene>
    <name evidence="2" type="ORF">F2Q69_00035188</name>
</gene>